<accession>A0ABP5DNZ9</accession>
<dbReference type="EMBL" id="BAAANN010000038">
    <property type="protein sequence ID" value="GAA1983072.1"/>
    <property type="molecule type" value="Genomic_DNA"/>
</dbReference>
<comment type="caution">
    <text evidence="2">The sequence shown here is derived from an EMBL/GenBank/DDBJ whole genome shotgun (WGS) entry which is preliminary data.</text>
</comment>
<protein>
    <submittedName>
        <fullName evidence="2">Uncharacterized protein</fullName>
    </submittedName>
</protein>
<feature type="region of interest" description="Disordered" evidence="1">
    <location>
        <begin position="1"/>
        <end position="26"/>
    </location>
</feature>
<evidence type="ECO:0000313" key="2">
    <source>
        <dbReference type="EMBL" id="GAA1983072.1"/>
    </source>
</evidence>
<evidence type="ECO:0000256" key="1">
    <source>
        <dbReference type="SAM" id="MobiDB-lite"/>
    </source>
</evidence>
<keyword evidence="3" id="KW-1185">Reference proteome</keyword>
<name>A0ABP5DNZ9_9PSEU</name>
<reference evidence="3" key="1">
    <citation type="journal article" date="2019" name="Int. J. Syst. Evol. Microbiol.">
        <title>The Global Catalogue of Microorganisms (GCM) 10K type strain sequencing project: providing services to taxonomists for standard genome sequencing and annotation.</title>
        <authorList>
            <consortium name="The Broad Institute Genomics Platform"/>
            <consortium name="The Broad Institute Genome Sequencing Center for Infectious Disease"/>
            <person name="Wu L."/>
            <person name="Ma J."/>
        </authorList>
    </citation>
    <scope>NUCLEOTIDE SEQUENCE [LARGE SCALE GENOMIC DNA]</scope>
    <source>
        <strain evidence="3">JCM 14545</strain>
    </source>
</reference>
<organism evidence="2 3">
    <name type="scientific">Amycolatopsis minnesotensis</name>
    <dbReference type="NCBI Taxonomy" id="337894"/>
    <lineage>
        <taxon>Bacteria</taxon>
        <taxon>Bacillati</taxon>
        <taxon>Actinomycetota</taxon>
        <taxon>Actinomycetes</taxon>
        <taxon>Pseudonocardiales</taxon>
        <taxon>Pseudonocardiaceae</taxon>
        <taxon>Amycolatopsis</taxon>
    </lineage>
</organism>
<evidence type="ECO:0000313" key="3">
    <source>
        <dbReference type="Proteomes" id="UP001501116"/>
    </source>
</evidence>
<proteinExistence type="predicted"/>
<sequence>MRREQPEAVPQAKTKGNRPPPGMTRSSIYASDEAFAAFNAAVEKILEALGDGTPRHIAASALLQAGAGQVDDVSRELVKQRRAELAERLAALQDHPETDQP</sequence>
<dbReference type="RefSeq" id="WP_344428978.1">
    <property type="nucleotide sequence ID" value="NZ_BAAANN010000038.1"/>
</dbReference>
<gene>
    <name evidence="2" type="ORF">GCM10009754_70160</name>
</gene>
<dbReference type="Proteomes" id="UP001501116">
    <property type="component" value="Unassembled WGS sequence"/>
</dbReference>